<dbReference type="InterPro" id="IPR003594">
    <property type="entry name" value="HATPase_dom"/>
</dbReference>
<dbReference type="PROSITE" id="PS50109">
    <property type="entry name" value="HIS_KIN"/>
    <property type="match status" value="1"/>
</dbReference>
<protein>
    <recommendedName>
        <fullName evidence="3">histidine kinase</fullName>
        <ecNumber evidence="3">2.7.13.3</ecNumber>
    </recommendedName>
</protein>
<dbReference type="InterPro" id="IPR003660">
    <property type="entry name" value="HAMP_dom"/>
</dbReference>
<dbReference type="CDD" id="cd06225">
    <property type="entry name" value="HAMP"/>
    <property type="match status" value="1"/>
</dbReference>
<evidence type="ECO:0000256" key="7">
    <source>
        <dbReference type="ARBA" id="ARBA00022741"/>
    </source>
</evidence>
<dbReference type="SUPFAM" id="SSF55874">
    <property type="entry name" value="ATPase domain of HSP90 chaperone/DNA topoisomerase II/histidine kinase"/>
    <property type="match status" value="1"/>
</dbReference>
<keyword evidence="11" id="KW-0902">Two-component regulatory system</keyword>
<keyword evidence="13" id="KW-0472">Membrane</keyword>
<evidence type="ECO:0000256" key="4">
    <source>
        <dbReference type="ARBA" id="ARBA00022553"/>
    </source>
</evidence>
<dbReference type="Gene3D" id="6.10.340.10">
    <property type="match status" value="1"/>
</dbReference>
<feature type="region of interest" description="Disordered" evidence="12">
    <location>
        <begin position="1"/>
        <end position="49"/>
    </location>
</feature>
<organism evidence="15 16">
    <name type="scientific">Streptomyces sodiiphilus</name>
    <dbReference type="NCBI Taxonomy" id="226217"/>
    <lineage>
        <taxon>Bacteria</taxon>
        <taxon>Bacillati</taxon>
        <taxon>Actinomycetota</taxon>
        <taxon>Actinomycetes</taxon>
        <taxon>Kitasatosporales</taxon>
        <taxon>Streptomycetaceae</taxon>
        <taxon>Streptomyces</taxon>
    </lineage>
</organism>
<evidence type="ECO:0000256" key="9">
    <source>
        <dbReference type="ARBA" id="ARBA00022840"/>
    </source>
</evidence>
<dbReference type="PANTHER" id="PTHR44936">
    <property type="entry name" value="SENSOR PROTEIN CREC"/>
    <property type="match status" value="1"/>
</dbReference>
<proteinExistence type="predicted"/>
<feature type="compositionally biased region" description="Basic and acidic residues" evidence="12">
    <location>
        <begin position="903"/>
        <end position="914"/>
    </location>
</feature>
<evidence type="ECO:0000259" key="14">
    <source>
        <dbReference type="PROSITE" id="PS50109"/>
    </source>
</evidence>
<sequence>MRRSTQALPGTGEPDASRTAGRGNFTPPSAVTEPPGDDRPETSGTGSRFAPRNWRVATRLNAILLIPVLVALVFGGLRVQSSYDTWREAQDAERIAQLVRAATAYGHALIDERDVSAEPLLGGDENSPVVETARRTTGQAREEFHDRVADLPDNDSLRHRLSLFTEVEPKLPGLREVAYTEQTEGVQTEEGYVEVQHPLMSFSNEMGLGTGNVTTYGRTVYALSLSKAASSLQRAIGTHLLVAPGPGEQQTRIQLTAFTSYAYLENIARAEYVSAGTPQDSERLEEAMAKAAAAVPGAPDLDTMVQLIASGATPAQLAEQGLTPEVWFRVSTAKFDAYREVEEELVDAAVTEAQDVAAAARQDMIVNAAIVLTALLVAFVIAALMAHAMSQSMRRLRTAALQVAEERLPSLVDQLSRTEPGAVDQRVTPIPIDSKDEIGEVARAFDRVHGEAVRLAGEQAMLRGNVNAIFTNLSSRNQGLIERQLALITDLENNEADPDQLENLFRLDHLATRMRRNGENLLVLAGEEPGRRWTQPVPLVDVIRAAASEVEAYDRVEISGVPESEIHGAVVTDLVHLLAELLENATTFSSPQTKVRVTATRLPDGRIMIEIHDKGIGLTPEDFAEINHRLAQPPAVDAAVSRRMGLFVVGRLSERHGIRVQLRPSGEQSGTTSLVMLPEVITHGGGPLDEEQFTVSRIVPEGPMETPEQAGLRTAAELGFDDTRYQRAGQGADESPAERALRREERRALLESQQQPEEPPQPAYEDQGYPGHGQGFPDRAFGRQDVPEQQGYGQGYPEAREDAYGQPAGDGSPYHRNPAQDPHHRGQPEQQFGAFPGRTESAHDAPAGSGQRVGFNGPDPVPADPYANSDGFPRGDLTWQQSEEVPAQRPREEPGDQASGEAPWDRGPRREVRTEGTTSSGLPKRVPRANLTEHSTEQQPVQGGPQISRDPDEVRGRLSNLHRGVRRGRGAGTGRTRNDQQGFGPGNTYDQER</sequence>
<dbReference type="Pfam" id="PF02518">
    <property type="entry name" value="HATPase_c"/>
    <property type="match status" value="1"/>
</dbReference>
<keyword evidence="9" id="KW-0067">ATP-binding</keyword>
<dbReference type="Pfam" id="PF08376">
    <property type="entry name" value="NIT"/>
    <property type="match status" value="1"/>
</dbReference>
<keyword evidence="7" id="KW-0547">Nucleotide-binding</keyword>
<evidence type="ECO:0000313" key="15">
    <source>
        <dbReference type="EMBL" id="GAA1934833.1"/>
    </source>
</evidence>
<dbReference type="SMART" id="SM00387">
    <property type="entry name" value="HATPase_c"/>
    <property type="match status" value="1"/>
</dbReference>
<evidence type="ECO:0000256" key="6">
    <source>
        <dbReference type="ARBA" id="ARBA00022692"/>
    </source>
</evidence>
<keyword evidence="4" id="KW-0597">Phosphoprotein</keyword>
<dbReference type="Pfam" id="PF00672">
    <property type="entry name" value="HAMP"/>
    <property type="match status" value="1"/>
</dbReference>
<accession>A0ABN2PVW5</accession>
<dbReference type="EMBL" id="BAAAMJ010000081">
    <property type="protein sequence ID" value="GAA1934833.1"/>
    <property type="molecule type" value="Genomic_DNA"/>
</dbReference>
<feature type="transmembrane region" description="Helical" evidence="13">
    <location>
        <begin position="364"/>
        <end position="386"/>
    </location>
</feature>
<evidence type="ECO:0000256" key="8">
    <source>
        <dbReference type="ARBA" id="ARBA00022777"/>
    </source>
</evidence>
<dbReference type="Proteomes" id="UP001501303">
    <property type="component" value="Unassembled WGS sequence"/>
</dbReference>
<dbReference type="InterPro" id="IPR036890">
    <property type="entry name" value="HATPase_C_sf"/>
</dbReference>
<evidence type="ECO:0000313" key="16">
    <source>
        <dbReference type="Proteomes" id="UP001501303"/>
    </source>
</evidence>
<evidence type="ECO:0000256" key="3">
    <source>
        <dbReference type="ARBA" id="ARBA00012438"/>
    </source>
</evidence>
<dbReference type="Gene3D" id="3.30.565.10">
    <property type="entry name" value="Histidine kinase-like ATPase, C-terminal domain"/>
    <property type="match status" value="1"/>
</dbReference>
<evidence type="ECO:0000256" key="12">
    <source>
        <dbReference type="SAM" id="MobiDB-lite"/>
    </source>
</evidence>
<feature type="region of interest" description="Disordered" evidence="12">
    <location>
        <begin position="748"/>
        <end position="993"/>
    </location>
</feature>
<keyword evidence="10 13" id="KW-1133">Transmembrane helix</keyword>
<evidence type="ECO:0000256" key="13">
    <source>
        <dbReference type="SAM" id="Phobius"/>
    </source>
</evidence>
<dbReference type="InterPro" id="IPR013587">
    <property type="entry name" value="Nitrate/nitrite_sensing"/>
</dbReference>
<dbReference type="InterPro" id="IPR050980">
    <property type="entry name" value="2C_sensor_his_kinase"/>
</dbReference>
<name>A0ABN2PVW5_9ACTN</name>
<feature type="domain" description="Histidine kinase" evidence="14">
    <location>
        <begin position="574"/>
        <end position="681"/>
    </location>
</feature>
<evidence type="ECO:0000256" key="11">
    <source>
        <dbReference type="ARBA" id="ARBA00023012"/>
    </source>
</evidence>
<keyword evidence="5" id="KW-0808">Transferase</keyword>
<feature type="transmembrane region" description="Helical" evidence="13">
    <location>
        <begin position="56"/>
        <end position="77"/>
    </location>
</feature>
<dbReference type="SMART" id="SM00304">
    <property type="entry name" value="HAMP"/>
    <property type="match status" value="1"/>
</dbReference>
<dbReference type="EC" id="2.7.13.3" evidence="3"/>
<reference evidence="15 16" key="1">
    <citation type="journal article" date="2019" name="Int. J. Syst. Evol. Microbiol.">
        <title>The Global Catalogue of Microorganisms (GCM) 10K type strain sequencing project: providing services to taxonomists for standard genome sequencing and annotation.</title>
        <authorList>
            <consortium name="The Broad Institute Genomics Platform"/>
            <consortium name="The Broad Institute Genome Sequencing Center for Infectious Disease"/>
            <person name="Wu L."/>
            <person name="Ma J."/>
        </authorList>
    </citation>
    <scope>NUCLEOTIDE SEQUENCE [LARGE SCALE GENOMIC DNA]</scope>
    <source>
        <strain evidence="15 16">JCM 13581</strain>
    </source>
</reference>
<gene>
    <name evidence="15" type="ORF">GCM10009716_47360</name>
</gene>
<evidence type="ECO:0000256" key="1">
    <source>
        <dbReference type="ARBA" id="ARBA00000085"/>
    </source>
</evidence>
<keyword evidence="16" id="KW-1185">Reference proteome</keyword>
<comment type="catalytic activity">
    <reaction evidence="1">
        <text>ATP + protein L-histidine = ADP + protein N-phospho-L-histidine.</text>
        <dbReference type="EC" id="2.7.13.3"/>
    </reaction>
</comment>
<dbReference type="PANTHER" id="PTHR44936:SF9">
    <property type="entry name" value="SENSOR PROTEIN CREC"/>
    <property type="match status" value="1"/>
</dbReference>
<dbReference type="RefSeq" id="WP_425581408.1">
    <property type="nucleotide sequence ID" value="NZ_BAAAMJ010000081.1"/>
</dbReference>
<keyword evidence="8" id="KW-0418">Kinase</keyword>
<keyword evidence="6 13" id="KW-0812">Transmembrane</keyword>
<comment type="subcellular location">
    <subcellularLocation>
        <location evidence="2">Membrane</location>
    </subcellularLocation>
</comment>
<evidence type="ECO:0000256" key="10">
    <source>
        <dbReference type="ARBA" id="ARBA00022989"/>
    </source>
</evidence>
<evidence type="ECO:0000256" key="5">
    <source>
        <dbReference type="ARBA" id="ARBA00022679"/>
    </source>
</evidence>
<comment type="caution">
    <text evidence="15">The sequence shown here is derived from an EMBL/GenBank/DDBJ whole genome shotgun (WGS) entry which is preliminary data.</text>
</comment>
<dbReference type="InterPro" id="IPR005467">
    <property type="entry name" value="His_kinase_dom"/>
</dbReference>
<evidence type="ECO:0000256" key="2">
    <source>
        <dbReference type="ARBA" id="ARBA00004370"/>
    </source>
</evidence>